<organism evidence="2 3">
    <name type="scientific">Pseudofrankia asymbiotica</name>
    <dbReference type="NCBI Taxonomy" id="1834516"/>
    <lineage>
        <taxon>Bacteria</taxon>
        <taxon>Bacillati</taxon>
        <taxon>Actinomycetota</taxon>
        <taxon>Actinomycetes</taxon>
        <taxon>Frankiales</taxon>
        <taxon>Frankiaceae</taxon>
        <taxon>Pseudofrankia</taxon>
    </lineage>
</organism>
<feature type="transmembrane region" description="Helical" evidence="1">
    <location>
        <begin position="28"/>
        <end position="45"/>
    </location>
</feature>
<protein>
    <submittedName>
        <fullName evidence="2">Hydrophobic protein</fullName>
    </submittedName>
</protein>
<reference evidence="3" key="1">
    <citation type="submission" date="2016-10" db="EMBL/GenBank/DDBJ databases">
        <title>Frankia sp. NRRL B-16386 Genome sequencing.</title>
        <authorList>
            <person name="Ghodhbane-Gtari F."/>
            <person name="Swanson E."/>
            <person name="Gueddou A."/>
            <person name="Hezbri K."/>
            <person name="Ktari K."/>
            <person name="Nouioui I."/>
            <person name="Morris K."/>
            <person name="Simpson S."/>
            <person name="Abebe-Akele F."/>
            <person name="Thomas K."/>
            <person name="Gtari M."/>
            <person name="Tisa L.S."/>
        </authorList>
    </citation>
    <scope>NUCLEOTIDE SEQUENCE [LARGE SCALE GENOMIC DNA]</scope>
    <source>
        <strain evidence="3">NRRL B-16386</strain>
    </source>
</reference>
<keyword evidence="1" id="KW-0472">Membrane</keyword>
<keyword evidence="1" id="KW-0812">Transmembrane</keyword>
<gene>
    <name evidence="2" type="ORF">BL253_05095</name>
</gene>
<accession>A0A1V2IGT6</accession>
<keyword evidence="3" id="KW-1185">Reference proteome</keyword>
<dbReference type="AlphaFoldDB" id="A0A1V2IGT6"/>
<evidence type="ECO:0000256" key="1">
    <source>
        <dbReference type="SAM" id="Phobius"/>
    </source>
</evidence>
<dbReference type="OrthoDB" id="4571658at2"/>
<keyword evidence="1" id="KW-1133">Transmembrane helix</keyword>
<dbReference type="EMBL" id="MOMC01000010">
    <property type="protein sequence ID" value="ONH32412.1"/>
    <property type="molecule type" value="Genomic_DNA"/>
</dbReference>
<sequence>MALIVAVLILALLFGGLGFAVHALWIVALVVFAAWVLGFFLRSGSTSGSGRWYRW</sequence>
<dbReference type="RefSeq" id="WP_076814050.1">
    <property type="nucleotide sequence ID" value="NZ_MOMC01000010.1"/>
</dbReference>
<proteinExistence type="predicted"/>
<name>A0A1V2IGT6_9ACTN</name>
<dbReference type="Proteomes" id="UP000188929">
    <property type="component" value="Unassembled WGS sequence"/>
</dbReference>
<comment type="caution">
    <text evidence="2">The sequence shown here is derived from an EMBL/GenBank/DDBJ whole genome shotgun (WGS) entry which is preliminary data.</text>
</comment>
<evidence type="ECO:0000313" key="3">
    <source>
        <dbReference type="Proteomes" id="UP000188929"/>
    </source>
</evidence>
<evidence type="ECO:0000313" key="2">
    <source>
        <dbReference type="EMBL" id="ONH32412.1"/>
    </source>
</evidence>